<dbReference type="InterPro" id="IPR051053">
    <property type="entry name" value="ECH/Chromodomain_protein"/>
</dbReference>
<dbReference type="InterPro" id="IPR001753">
    <property type="entry name" value="Enoyl-CoA_hydra/iso"/>
</dbReference>
<dbReference type="AlphaFoldDB" id="C1C070"/>
<dbReference type="Pfam" id="PF00378">
    <property type="entry name" value="ECH_1"/>
    <property type="match status" value="1"/>
</dbReference>
<dbReference type="SUPFAM" id="SSF52096">
    <property type="entry name" value="ClpP/crotonase"/>
    <property type="match status" value="1"/>
</dbReference>
<dbReference type="CDD" id="cd06558">
    <property type="entry name" value="crotonase-like"/>
    <property type="match status" value="1"/>
</dbReference>
<evidence type="ECO:0000313" key="1">
    <source>
        <dbReference type="EMBL" id="ACO14673.1"/>
    </source>
</evidence>
<dbReference type="Gene3D" id="3.90.226.10">
    <property type="entry name" value="2-enoyl-CoA Hydratase, Chain A, domain 1"/>
    <property type="match status" value="1"/>
</dbReference>
<dbReference type="InterPro" id="IPR029045">
    <property type="entry name" value="ClpP/crotonase-like_dom_sf"/>
</dbReference>
<dbReference type="PANTHER" id="PTHR43684:SF13">
    <property type="entry name" value="CHROMODOMAIN Y-LIKE PROTEIN"/>
    <property type="match status" value="1"/>
</dbReference>
<name>C1C070_CALCM</name>
<accession>C1C070</accession>
<organism evidence="1">
    <name type="scientific">Caligus clemensi</name>
    <name type="common">Sea louse</name>
    <dbReference type="NCBI Taxonomy" id="344056"/>
    <lineage>
        <taxon>Eukaryota</taxon>
        <taxon>Metazoa</taxon>
        <taxon>Ecdysozoa</taxon>
        <taxon>Arthropoda</taxon>
        <taxon>Crustacea</taxon>
        <taxon>Multicrustacea</taxon>
        <taxon>Hexanauplia</taxon>
        <taxon>Copepoda</taxon>
        <taxon>Siphonostomatoida</taxon>
        <taxon>Caligidae</taxon>
        <taxon>Caligus</taxon>
    </lineage>
</organism>
<dbReference type="EMBL" id="BT080249">
    <property type="protein sequence ID" value="ACO14673.1"/>
    <property type="molecule type" value="mRNA"/>
</dbReference>
<protein>
    <submittedName>
        <fullName evidence="1">B0272.4</fullName>
    </submittedName>
</protein>
<dbReference type="PANTHER" id="PTHR43684">
    <property type="match status" value="1"/>
</dbReference>
<reference evidence="1" key="1">
    <citation type="submission" date="2009-03" db="EMBL/GenBank/DDBJ databases">
        <title>Caligus clemensi ESTs and full-length cDNAs.</title>
        <authorList>
            <person name="Yasuike M."/>
            <person name="von Schalburg K."/>
            <person name="Cooper G."/>
            <person name="Leong J."/>
            <person name="Jones S.R.M."/>
            <person name="Koop B.F."/>
        </authorList>
    </citation>
    <scope>NUCLEOTIDE SEQUENCE</scope>
    <source>
        <tissue evidence="1">Whole</tissue>
    </source>
</reference>
<gene>
    <name evidence="1" type="primary">YKB4</name>
</gene>
<proteinExistence type="evidence at transcript level"/>
<sequence length="290" mass="31688">MMSLSLASRRLMSSSAKTSGSLTVVRIKNGVRTVRMNRPRQLNGWTGPLMKEIIADFEEAAQDEETKVLAFTGTGPYYSAGVNLAGSFQPMTPRKFFKKIIIENENIFNAFLKFPKPILIAVNGHSIGATVTSATLCDAVIAAQGSTFSTPFHRLGITPEGCSSVHWPRLLGPTNANRMLGSEGWVPTAEEALAIGLITKVVPPETLMDEAQALAESWIAQGRKRTIPAGEHMGHLALVNRRESVDLANAFVSPKFIQGQINFLTSKGKNKEANVFKLIYATMPLWKKML</sequence>